<keyword evidence="2" id="KW-0808">Transferase</keyword>
<dbReference type="EC" id="6.3.5.6" evidence="2"/>
<dbReference type="AlphaFoldDB" id="A0A2H1JB13"/>
<protein>
    <submittedName>
        <fullName evidence="2">Aspartyl-tRNA(Asn)/glutamyl-tRNA(Gln) amidotransferase subunit A</fullName>
        <ecNumber evidence="2">6.3.5.6</ecNumber>
        <ecNumber evidence="2">6.3.5.7</ecNumber>
    </submittedName>
</protein>
<dbReference type="InterPro" id="IPR036928">
    <property type="entry name" value="AS_sf"/>
</dbReference>
<feature type="domain" description="Amidase" evidence="1">
    <location>
        <begin position="27"/>
        <end position="450"/>
    </location>
</feature>
<dbReference type="EMBL" id="FXZA01000012">
    <property type="protein sequence ID" value="SMX84685.1"/>
    <property type="molecule type" value="Genomic_DNA"/>
</dbReference>
<dbReference type="GO" id="GO:0016740">
    <property type="term" value="F:transferase activity"/>
    <property type="evidence" value="ECO:0007669"/>
    <property type="project" value="UniProtKB-KW"/>
</dbReference>
<gene>
    <name evidence="2" type="ORF">BLIN101_02123</name>
</gene>
<dbReference type="OrthoDB" id="182039at2"/>
<accession>A0A2H1JB13</accession>
<dbReference type="PANTHER" id="PTHR11895:SF173">
    <property type="entry name" value="GLUTAMYL-TRNA AMIDOTRANSFERASE SUBUNIT A"/>
    <property type="match status" value="1"/>
</dbReference>
<dbReference type="InterPro" id="IPR000120">
    <property type="entry name" value="Amidase"/>
</dbReference>
<evidence type="ECO:0000313" key="2">
    <source>
        <dbReference type="EMBL" id="SMX84685.1"/>
    </source>
</evidence>
<dbReference type="Pfam" id="PF01425">
    <property type="entry name" value="Amidase"/>
    <property type="match status" value="1"/>
</dbReference>
<evidence type="ECO:0000313" key="3">
    <source>
        <dbReference type="Proteomes" id="UP000234498"/>
    </source>
</evidence>
<dbReference type="GO" id="GO:0050567">
    <property type="term" value="F:glutaminyl-tRNA synthase (glutamine-hydrolyzing) activity"/>
    <property type="evidence" value="ECO:0007669"/>
    <property type="project" value="UniProtKB-EC"/>
</dbReference>
<dbReference type="RefSeq" id="WP_101595419.1">
    <property type="nucleotide sequence ID" value="NZ_FXZA01000012.1"/>
</dbReference>
<sequence length="472" mass="49973">MNTTLADHSAAELAAGFAGGDFDPLEVHSAVVDRMNDCEPTINALFHRDDDRSRNSAAASAARWREGRPLSDLDGVPVTVKENIARRGVPLPSGHAWVEMPVADDDAPITQRLEEAGAVILGSTTMPDWGMLSSGVSSLHGITRSPLDPRLTTGGSSAGAGAAAAAGYGPIHIGSDIGGSIRLPCTWLGLAGLKPSFGRVPLDAPYLGRCAGPLARTMADVKAAMDIISAPDDRDYSRLPRLAADDAQSLPGRKSTAVFEPQGLRIGVQLDAGCGVAAAAQVRSAVTEAAERFSAAGAEIVTLDPFIDDDLLHDMDLFWRVRSWADLKALPVDEQTLILPYIRQWAQDGADTSGVELMRCYHSVQEIRRRTITATAEFDLVISPTAPDAAFPAEQPMPYPQVHEPMGHIGFTMPFNMSEQPAATVLAGYMDDGRTIGAQIAGRRFADDLVMAAGAWFEAAAGLAQPTRSVVG</sequence>
<keyword evidence="2" id="KW-0436">Ligase</keyword>
<evidence type="ECO:0000259" key="1">
    <source>
        <dbReference type="Pfam" id="PF01425"/>
    </source>
</evidence>
<proteinExistence type="predicted"/>
<dbReference type="EC" id="6.3.5.7" evidence="2"/>
<dbReference type="Proteomes" id="UP000234498">
    <property type="component" value="Unassembled WGS sequence"/>
</dbReference>
<dbReference type="SUPFAM" id="SSF75304">
    <property type="entry name" value="Amidase signature (AS) enzymes"/>
    <property type="match status" value="1"/>
</dbReference>
<reference evidence="2 3" key="1">
    <citation type="submission" date="2017-03" db="EMBL/GenBank/DDBJ databases">
        <authorList>
            <person name="Afonso C.L."/>
            <person name="Miller P.J."/>
            <person name="Scott M.A."/>
            <person name="Spackman E."/>
            <person name="Goraichik I."/>
            <person name="Dimitrov K.M."/>
            <person name="Suarez D.L."/>
            <person name="Swayne D.E."/>
        </authorList>
    </citation>
    <scope>NUCLEOTIDE SEQUENCE [LARGE SCALE GENOMIC DNA]</scope>
    <source>
        <strain evidence="2 3">Mu101</strain>
    </source>
</reference>
<organism evidence="2 3">
    <name type="scientific">Brevibacterium linens</name>
    <dbReference type="NCBI Taxonomy" id="1703"/>
    <lineage>
        <taxon>Bacteria</taxon>
        <taxon>Bacillati</taxon>
        <taxon>Actinomycetota</taxon>
        <taxon>Actinomycetes</taxon>
        <taxon>Micrococcales</taxon>
        <taxon>Brevibacteriaceae</taxon>
        <taxon>Brevibacterium</taxon>
    </lineage>
</organism>
<dbReference type="PANTHER" id="PTHR11895">
    <property type="entry name" value="TRANSAMIDASE"/>
    <property type="match status" value="1"/>
</dbReference>
<dbReference type="InterPro" id="IPR023631">
    <property type="entry name" value="Amidase_dom"/>
</dbReference>
<dbReference type="Gene3D" id="3.90.1300.10">
    <property type="entry name" value="Amidase signature (AS) domain"/>
    <property type="match status" value="1"/>
</dbReference>
<name>A0A2H1JB13_BRELN</name>
<dbReference type="NCBIfam" id="NF005450">
    <property type="entry name" value="PRK07042.1"/>
    <property type="match status" value="1"/>
</dbReference>
<dbReference type="GO" id="GO:0050566">
    <property type="term" value="F:asparaginyl-tRNA synthase (glutamine-hydrolyzing) activity"/>
    <property type="evidence" value="ECO:0007669"/>
    <property type="project" value="UniProtKB-EC"/>
</dbReference>